<accession>A0A1H6ZAQ1</accession>
<dbReference type="EMBL" id="FNZE01000009">
    <property type="protein sequence ID" value="SEJ46712.1"/>
    <property type="molecule type" value="Genomic_DNA"/>
</dbReference>
<protein>
    <submittedName>
        <fullName evidence="2">Uncharacterized protein</fullName>
    </submittedName>
</protein>
<dbReference type="RefSeq" id="WP_090311371.1">
    <property type="nucleotide sequence ID" value="NZ_FNZE01000009.1"/>
</dbReference>
<feature type="region of interest" description="Disordered" evidence="1">
    <location>
        <begin position="88"/>
        <end position="129"/>
    </location>
</feature>
<evidence type="ECO:0000256" key="1">
    <source>
        <dbReference type="SAM" id="MobiDB-lite"/>
    </source>
</evidence>
<keyword evidence="3" id="KW-1185">Reference proteome</keyword>
<dbReference type="AlphaFoldDB" id="A0A1H6ZAQ1"/>
<gene>
    <name evidence="2" type="ORF">SAMN05216201_10987</name>
</gene>
<dbReference type="STRING" id="915471.SAMN05216201_10987"/>
<sequence length="154" mass="16383">MELHELIEAVKAAADKGALEALVLAELGLNIDKRKSLETLRAEVLAGLNAADGDPVPQPPVTAQVPAQAPAAIPVSLESLEQLESLELPELPKLAEESESAAPAPNPIPELPELEDEPEPVAPVPKQRLLRHKDNGRLLVWTSALAGLTELEEV</sequence>
<evidence type="ECO:0000313" key="2">
    <source>
        <dbReference type="EMBL" id="SEJ46712.1"/>
    </source>
</evidence>
<evidence type="ECO:0000313" key="3">
    <source>
        <dbReference type="Proteomes" id="UP000242930"/>
    </source>
</evidence>
<dbReference type="Proteomes" id="UP000242930">
    <property type="component" value="Unassembled WGS sequence"/>
</dbReference>
<organism evidence="2 3">
    <name type="scientific">Pseudomonas linyingensis</name>
    <dbReference type="NCBI Taxonomy" id="915471"/>
    <lineage>
        <taxon>Bacteria</taxon>
        <taxon>Pseudomonadati</taxon>
        <taxon>Pseudomonadota</taxon>
        <taxon>Gammaproteobacteria</taxon>
        <taxon>Pseudomonadales</taxon>
        <taxon>Pseudomonadaceae</taxon>
        <taxon>Pseudomonas</taxon>
    </lineage>
</organism>
<proteinExistence type="predicted"/>
<name>A0A1H6ZAQ1_9PSED</name>
<reference evidence="3" key="1">
    <citation type="submission" date="2016-10" db="EMBL/GenBank/DDBJ databases">
        <authorList>
            <person name="Varghese N."/>
            <person name="Submissions S."/>
        </authorList>
    </citation>
    <scope>NUCLEOTIDE SEQUENCE [LARGE SCALE GENOMIC DNA]</scope>
    <source>
        <strain evidence="3">LMG 25967</strain>
    </source>
</reference>